<proteinExistence type="predicted"/>
<organism evidence="2 3">
    <name type="scientific">Marinobacter flavimaris</name>
    <dbReference type="NCBI Taxonomy" id="262076"/>
    <lineage>
        <taxon>Bacteria</taxon>
        <taxon>Pseudomonadati</taxon>
        <taxon>Pseudomonadota</taxon>
        <taxon>Gammaproteobacteria</taxon>
        <taxon>Pseudomonadales</taxon>
        <taxon>Marinobacteraceae</taxon>
        <taxon>Marinobacter</taxon>
    </lineage>
</organism>
<gene>
    <name evidence="2" type="ORF">DXI23_19250</name>
</gene>
<dbReference type="Proteomes" id="UP000256431">
    <property type="component" value="Unassembled WGS sequence"/>
</dbReference>
<dbReference type="GO" id="GO:0004497">
    <property type="term" value="F:monooxygenase activity"/>
    <property type="evidence" value="ECO:0007669"/>
    <property type="project" value="UniProtKB-KW"/>
</dbReference>
<evidence type="ECO:0000313" key="3">
    <source>
        <dbReference type="Proteomes" id="UP000256431"/>
    </source>
</evidence>
<keyword evidence="2" id="KW-0503">Monooxygenase</keyword>
<dbReference type="AlphaFoldDB" id="A0A3D8GXU1"/>
<dbReference type="Gene3D" id="3.30.9.40">
    <property type="match status" value="2"/>
</dbReference>
<dbReference type="Pfam" id="PF17885">
    <property type="entry name" value="Smoa_sbd"/>
    <property type="match status" value="1"/>
</dbReference>
<feature type="domain" description="Styrene monooxygenase StyA putative substrate binding" evidence="1">
    <location>
        <begin position="144"/>
        <end position="253"/>
    </location>
</feature>
<dbReference type="InterPro" id="IPR041654">
    <property type="entry name" value="StyA_sbd"/>
</dbReference>
<keyword evidence="2" id="KW-0560">Oxidoreductase</keyword>
<reference evidence="2 3" key="1">
    <citation type="submission" date="2018-08" db="EMBL/GenBank/DDBJ databases">
        <title>Genome sequence of Marinobacter flavimaris KCTC 12185.</title>
        <authorList>
            <person name="Chun J."/>
            <person name="Kim B.-Y."/>
            <person name="Choi S.-B."/>
            <person name="Kwak M.-J."/>
        </authorList>
    </citation>
    <scope>NUCLEOTIDE SEQUENCE [LARGE SCALE GENOMIC DNA]</scope>
    <source>
        <strain evidence="2 3">KCTC 12185</strain>
    </source>
</reference>
<dbReference type="InterPro" id="IPR054801">
    <property type="entry name" value="StyMonoxStyA"/>
</dbReference>
<dbReference type="EMBL" id="QRDH01000013">
    <property type="protein sequence ID" value="RDU39270.1"/>
    <property type="molecule type" value="Genomic_DNA"/>
</dbReference>
<dbReference type="SUPFAM" id="SSF51905">
    <property type="entry name" value="FAD/NAD(P)-binding domain"/>
    <property type="match status" value="1"/>
</dbReference>
<sequence>MNKRICIVGAGAAGLHLGLYLQQHNVDVTLYSDRRPEDYRTARLLNTVAHHSVTIAREADLNVNKWPVNENGYYGHYYYVGTPTPLRFYGDLATPSRAVDYRLYLPELMTSFAERGGLIVHEQISADDLETLSEQYDLLVVCTGKGGFGSLFEARESATPFKTPQRALCVGLFKGIKEAPIRSVTMSFSPGAGEMIEIPTLSFDGMCTALVLENHFGGDLEILSKTKYDNDPRAFLDLLLEKLYKHHPSVAERIDPEKFDLAHDANDILQGAVPPIFREGSAQLSNGKTVIGLGDVMATVDPLLGQGANMASHAARVLGEEIVATNVFDERFVEHLESRREDRVLCATRWTNYMLKNLKELPPEFQQFIGTLSQSREMADEFTNNFNYPEKQWDYFSSPDRLAEWCKRFAGPQAA</sequence>
<keyword evidence="3" id="KW-1185">Reference proteome</keyword>
<dbReference type="NCBIfam" id="NF045732">
    <property type="entry name" value="StyMonoxStyA"/>
    <property type="match status" value="1"/>
</dbReference>
<protein>
    <submittedName>
        <fullName evidence="2">Monooxygenase</fullName>
    </submittedName>
</protein>
<dbReference type="Gene3D" id="3.50.50.60">
    <property type="entry name" value="FAD/NAD(P)-binding domain"/>
    <property type="match status" value="2"/>
</dbReference>
<dbReference type="RefSeq" id="WP_104272114.1">
    <property type="nucleotide sequence ID" value="NZ_PSSW01000014.1"/>
</dbReference>
<dbReference type="InterPro" id="IPR036188">
    <property type="entry name" value="FAD/NAD-bd_sf"/>
</dbReference>
<dbReference type="PRINTS" id="PR00420">
    <property type="entry name" value="RNGMNOXGNASE"/>
</dbReference>
<dbReference type="Gene3D" id="6.10.250.650">
    <property type="match status" value="1"/>
</dbReference>
<comment type="caution">
    <text evidence="2">The sequence shown here is derived from an EMBL/GenBank/DDBJ whole genome shotgun (WGS) entry which is preliminary data.</text>
</comment>
<accession>A0A3D8GXU1</accession>
<name>A0A3D8GXU1_9GAMM</name>
<evidence type="ECO:0000313" key="2">
    <source>
        <dbReference type="EMBL" id="RDU39270.1"/>
    </source>
</evidence>
<evidence type="ECO:0000259" key="1">
    <source>
        <dbReference type="Pfam" id="PF17885"/>
    </source>
</evidence>